<dbReference type="Gene3D" id="1.10.287.950">
    <property type="entry name" value="Methyl-accepting chemotaxis protein"/>
    <property type="match status" value="1"/>
</dbReference>
<keyword evidence="4" id="KW-0175">Coiled coil</keyword>
<dbReference type="RefSeq" id="WP_133502454.1">
    <property type="nucleotide sequence ID" value="NZ_SNXC01000009.1"/>
</dbReference>
<dbReference type="Pfam" id="PF08447">
    <property type="entry name" value="PAS_3"/>
    <property type="match status" value="1"/>
</dbReference>
<dbReference type="Pfam" id="PF00015">
    <property type="entry name" value="MCPsignal"/>
    <property type="match status" value="1"/>
</dbReference>
<comment type="caution">
    <text evidence="7">The sequence shown here is derived from an EMBL/GenBank/DDBJ whole genome shotgun (WGS) entry which is preliminary data.</text>
</comment>
<feature type="coiled-coil region" evidence="4">
    <location>
        <begin position="4"/>
        <end position="31"/>
    </location>
</feature>
<dbReference type="AlphaFoldDB" id="A0A4R6MD49"/>
<dbReference type="PANTHER" id="PTHR32089:SF112">
    <property type="entry name" value="LYSOZYME-LIKE PROTEIN-RELATED"/>
    <property type="match status" value="1"/>
</dbReference>
<evidence type="ECO:0000256" key="1">
    <source>
        <dbReference type="ARBA" id="ARBA00004370"/>
    </source>
</evidence>
<feature type="domain" description="Methyl-accepting transducer" evidence="5">
    <location>
        <begin position="252"/>
        <end position="439"/>
    </location>
</feature>
<dbReference type="SUPFAM" id="SSF58104">
    <property type="entry name" value="Methyl-accepting chemotaxis protein (MCP) signaling domain"/>
    <property type="match status" value="1"/>
</dbReference>
<dbReference type="PROSITE" id="PS50111">
    <property type="entry name" value="CHEMOTAXIS_TRANSDUC_2"/>
    <property type="match status" value="1"/>
</dbReference>
<keyword evidence="8" id="KW-1185">Reference proteome</keyword>
<evidence type="ECO:0000313" key="8">
    <source>
        <dbReference type="Proteomes" id="UP000294656"/>
    </source>
</evidence>
<protein>
    <submittedName>
        <fullName evidence="7">Methyl-accepting chemotaxis sensory transducer with Pas/Pac sensor</fullName>
    </submittedName>
</protein>
<dbReference type="SMART" id="SM00283">
    <property type="entry name" value="MA"/>
    <property type="match status" value="1"/>
</dbReference>
<proteinExistence type="predicted"/>
<keyword evidence="2 3" id="KW-0807">Transducer</keyword>
<dbReference type="Gene3D" id="3.30.450.20">
    <property type="entry name" value="PAS domain"/>
    <property type="match status" value="2"/>
</dbReference>
<dbReference type="Pfam" id="PF13426">
    <property type="entry name" value="PAS_9"/>
    <property type="match status" value="1"/>
</dbReference>
<dbReference type="Proteomes" id="UP000294656">
    <property type="component" value="Unassembled WGS sequence"/>
</dbReference>
<dbReference type="CDD" id="cd00130">
    <property type="entry name" value="PAS"/>
    <property type="match status" value="2"/>
</dbReference>
<dbReference type="CDD" id="cd11386">
    <property type="entry name" value="MCP_signal"/>
    <property type="match status" value="1"/>
</dbReference>
<dbReference type="GO" id="GO:0006935">
    <property type="term" value="P:chemotaxis"/>
    <property type="evidence" value="ECO:0007669"/>
    <property type="project" value="UniProtKB-ARBA"/>
</dbReference>
<evidence type="ECO:0000259" key="6">
    <source>
        <dbReference type="PROSITE" id="PS50113"/>
    </source>
</evidence>
<dbReference type="EMBL" id="SNXC01000009">
    <property type="protein sequence ID" value="TDO99607.1"/>
    <property type="molecule type" value="Genomic_DNA"/>
</dbReference>
<evidence type="ECO:0000256" key="4">
    <source>
        <dbReference type="SAM" id="Coils"/>
    </source>
</evidence>
<dbReference type="InterPro" id="IPR013655">
    <property type="entry name" value="PAS_fold_3"/>
</dbReference>
<accession>A0A4R6MD49</accession>
<dbReference type="InterPro" id="IPR035965">
    <property type="entry name" value="PAS-like_dom_sf"/>
</dbReference>
<evidence type="ECO:0000256" key="3">
    <source>
        <dbReference type="PROSITE-ProRule" id="PRU00284"/>
    </source>
</evidence>
<dbReference type="NCBIfam" id="TIGR00229">
    <property type="entry name" value="sensory_box"/>
    <property type="match status" value="2"/>
</dbReference>
<evidence type="ECO:0000259" key="5">
    <source>
        <dbReference type="PROSITE" id="PS50111"/>
    </source>
</evidence>
<dbReference type="PROSITE" id="PS50113">
    <property type="entry name" value="PAC"/>
    <property type="match status" value="1"/>
</dbReference>
<evidence type="ECO:0000313" key="7">
    <source>
        <dbReference type="EMBL" id="TDO99607.1"/>
    </source>
</evidence>
<reference evidence="7 8" key="1">
    <citation type="submission" date="2019-03" db="EMBL/GenBank/DDBJ databases">
        <title>Genomic Encyclopedia of Type Strains, Phase III (KMG-III): the genomes of soil and plant-associated and newly described type strains.</title>
        <authorList>
            <person name="Whitman W."/>
        </authorList>
    </citation>
    <scope>NUCLEOTIDE SEQUENCE [LARGE SCALE GENOMIC DNA]</scope>
    <source>
        <strain evidence="7 8">CECT 7378</strain>
    </source>
</reference>
<dbReference type="InterPro" id="IPR000700">
    <property type="entry name" value="PAS-assoc_C"/>
</dbReference>
<comment type="subcellular location">
    <subcellularLocation>
        <location evidence="1">Membrane</location>
    </subcellularLocation>
</comment>
<dbReference type="InterPro" id="IPR004089">
    <property type="entry name" value="MCPsignal_dom"/>
</dbReference>
<dbReference type="GO" id="GO:0007165">
    <property type="term" value="P:signal transduction"/>
    <property type="evidence" value="ECO:0007669"/>
    <property type="project" value="UniProtKB-KW"/>
</dbReference>
<dbReference type="InterPro" id="IPR000014">
    <property type="entry name" value="PAS"/>
</dbReference>
<evidence type="ECO:0000256" key="2">
    <source>
        <dbReference type="ARBA" id="ARBA00023224"/>
    </source>
</evidence>
<name>A0A4R6MD49_9GAMM</name>
<dbReference type="SMART" id="SM00091">
    <property type="entry name" value="PAS"/>
    <property type="match status" value="2"/>
</dbReference>
<sequence length="439" mass="48262">MFGSNKLKSENAQLREELSSLRQVVDSLNSDMLSLRVSDKGVIDNVNSVFLDELGFSENALVGKKLIDLVPSDARKTDHYRLASQALSSGKHWAGAMQLNDGQQKQAWLRLVIQPVRSSSGRLMYFVVYGSNLTRTIESSIEHENLISALQRSTAEIEFDLEGNVISANDLFLKSMGYSKQQIEGKHHRIFCFPEQTESAEYREFWKKLSRGEFATGRFKRVDSRGETVWLEASYNPICDAHGSFYKVVKFASNITEQVNQELAINNAASIAFETSQTTDVTAVKGSKIIKNTVDAIGSLSSQMSKAAQGIADLDDQSQKVGEIIKSISDIAEQTNLLALNAAIEAARAGEQGRGFAVVADEVRQLASRTSNATEEIAGVVQHNQTLASTAVNLVEEGRKQAEQGLVYANEAGEVIVEIQQGAREVVQSIEQFTSRLTD</sequence>
<feature type="domain" description="PAC" evidence="6">
    <location>
        <begin position="215"/>
        <end position="267"/>
    </location>
</feature>
<dbReference type="GO" id="GO:0016020">
    <property type="term" value="C:membrane"/>
    <property type="evidence" value="ECO:0007669"/>
    <property type="project" value="UniProtKB-SubCell"/>
</dbReference>
<dbReference type="PANTHER" id="PTHR32089">
    <property type="entry name" value="METHYL-ACCEPTING CHEMOTAXIS PROTEIN MCPB"/>
    <property type="match status" value="1"/>
</dbReference>
<dbReference type="SUPFAM" id="SSF55785">
    <property type="entry name" value="PYP-like sensor domain (PAS domain)"/>
    <property type="match status" value="2"/>
</dbReference>
<organism evidence="7 8">
    <name type="scientific">Marinomonas balearica</name>
    <dbReference type="NCBI Taxonomy" id="491947"/>
    <lineage>
        <taxon>Bacteria</taxon>
        <taxon>Pseudomonadati</taxon>
        <taxon>Pseudomonadota</taxon>
        <taxon>Gammaproteobacteria</taxon>
        <taxon>Oceanospirillales</taxon>
        <taxon>Oceanospirillaceae</taxon>
        <taxon>Marinomonas</taxon>
    </lineage>
</organism>
<dbReference type="OrthoDB" id="9765776at2"/>
<gene>
    <name evidence="7" type="ORF">DFP79_0592</name>
</gene>